<feature type="domain" description="N-acetyltransferase" evidence="2">
    <location>
        <begin position="13"/>
        <end position="172"/>
    </location>
</feature>
<dbReference type="PROSITE" id="PS51186">
    <property type="entry name" value="GNAT"/>
    <property type="match status" value="1"/>
</dbReference>
<comment type="caution">
    <text evidence="3">The sequence shown here is derived from an EMBL/GenBank/DDBJ whole genome shotgun (WGS) entry which is preliminary data.</text>
</comment>
<organism evidence="3 4">
    <name type="scientific">Selenomonas artemidis F0399</name>
    <dbReference type="NCBI Taxonomy" id="749551"/>
    <lineage>
        <taxon>Bacteria</taxon>
        <taxon>Bacillati</taxon>
        <taxon>Bacillota</taxon>
        <taxon>Negativicutes</taxon>
        <taxon>Selenomonadales</taxon>
        <taxon>Selenomonadaceae</taxon>
        <taxon>Selenomonas</taxon>
    </lineage>
</organism>
<keyword evidence="4" id="KW-1185">Reference proteome</keyword>
<evidence type="ECO:0000313" key="3">
    <source>
        <dbReference type="EMBL" id="EFW29761.1"/>
    </source>
</evidence>
<protein>
    <submittedName>
        <fullName evidence="3">Acetyltransferase, GNAT family</fullName>
    </submittedName>
</protein>
<dbReference type="Pfam" id="PF00583">
    <property type="entry name" value="Acetyltransf_1"/>
    <property type="match status" value="1"/>
</dbReference>
<dbReference type="Gene3D" id="3.40.630.30">
    <property type="match status" value="1"/>
</dbReference>
<dbReference type="RefSeq" id="WP_009349655.1">
    <property type="nucleotide sequence ID" value="NZ_GL638136.1"/>
</dbReference>
<proteinExistence type="predicted"/>
<dbReference type="HOGENOM" id="CLU_105924_1_0_9"/>
<name>E7N1X9_9FIRM</name>
<evidence type="ECO:0000256" key="1">
    <source>
        <dbReference type="ARBA" id="ARBA00022679"/>
    </source>
</evidence>
<dbReference type="PANTHER" id="PTHR13947:SF37">
    <property type="entry name" value="LD18367P"/>
    <property type="match status" value="1"/>
</dbReference>
<accession>E7N1X9</accession>
<sequence length="177" mass="20942">MMKKEYVRINDDIVIRTYQPGDPSRVCYFQYKLYEEQYHFNGLYEKEMLSGMAELYDEPEGSQMWIAERDGQIVGDIAVIKRADDKAQMRWFGVALDLQGKGLGSQLLKIAMQFCVEKGYRYITLGTLDILKPAHHLYEKYGFRKTESEPYNDWDESRDMYHETWEYGISKEKLSLL</sequence>
<keyword evidence="1 3" id="KW-0808">Transferase</keyword>
<evidence type="ECO:0000313" key="4">
    <source>
        <dbReference type="Proteomes" id="UP000004633"/>
    </source>
</evidence>
<dbReference type="AlphaFoldDB" id="E7N1X9"/>
<dbReference type="SUPFAM" id="SSF55729">
    <property type="entry name" value="Acyl-CoA N-acyltransferases (Nat)"/>
    <property type="match status" value="1"/>
</dbReference>
<gene>
    <name evidence="3" type="ORF">HMPREF9555_00989</name>
</gene>
<reference evidence="3 4" key="1">
    <citation type="submission" date="2010-08" db="EMBL/GenBank/DDBJ databases">
        <authorList>
            <person name="Weinstock G."/>
            <person name="Sodergren E."/>
            <person name="Clifton S."/>
            <person name="Fulton L."/>
            <person name="Fulton B."/>
            <person name="Courtney L."/>
            <person name="Fronick C."/>
            <person name="Harrison M."/>
            <person name="Strong C."/>
            <person name="Farmer C."/>
            <person name="Delahaunty K."/>
            <person name="Markovic C."/>
            <person name="Hall O."/>
            <person name="Minx P."/>
            <person name="Tomlinson C."/>
            <person name="Mitreva M."/>
            <person name="Hou S."/>
            <person name="Chen J."/>
            <person name="Wollam A."/>
            <person name="Pepin K.H."/>
            <person name="Johnson M."/>
            <person name="Bhonagiri V."/>
            <person name="Zhang X."/>
            <person name="Suruliraj S."/>
            <person name="Warren W."/>
            <person name="Chinwalla A."/>
            <person name="Mardis E.R."/>
            <person name="Wilson R.K."/>
        </authorList>
    </citation>
    <scope>NUCLEOTIDE SEQUENCE [LARGE SCALE GENOMIC DNA]</scope>
    <source>
        <strain evidence="3 4">F0399</strain>
    </source>
</reference>
<dbReference type="Proteomes" id="UP000004633">
    <property type="component" value="Unassembled WGS sequence"/>
</dbReference>
<dbReference type="PANTHER" id="PTHR13947">
    <property type="entry name" value="GNAT FAMILY N-ACETYLTRANSFERASE"/>
    <property type="match status" value="1"/>
</dbReference>
<evidence type="ECO:0000259" key="2">
    <source>
        <dbReference type="PROSITE" id="PS51186"/>
    </source>
</evidence>
<dbReference type="InterPro" id="IPR050769">
    <property type="entry name" value="NAT_camello-type"/>
</dbReference>
<dbReference type="InterPro" id="IPR016181">
    <property type="entry name" value="Acyl_CoA_acyltransferase"/>
</dbReference>
<dbReference type="STRING" id="749551.HMPREF9555_00989"/>
<dbReference type="EMBL" id="AECV01000016">
    <property type="protein sequence ID" value="EFW29761.1"/>
    <property type="molecule type" value="Genomic_DNA"/>
</dbReference>
<dbReference type="InterPro" id="IPR000182">
    <property type="entry name" value="GNAT_dom"/>
</dbReference>
<dbReference type="CDD" id="cd04301">
    <property type="entry name" value="NAT_SF"/>
    <property type="match status" value="1"/>
</dbReference>
<dbReference type="GO" id="GO:0008080">
    <property type="term" value="F:N-acetyltransferase activity"/>
    <property type="evidence" value="ECO:0007669"/>
    <property type="project" value="InterPro"/>
</dbReference>